<proteinExistence type="predicted"/>
<gene>
    <name evidence="3" type="ORF">LIER_36240</name>
</gene>
<dbReference type="EMBL" id="BAABME010016446">
    <property type="protein sequence ID" value="GAA0146009.1"/>
    <property type="molecule type" value="Genomic_DNA"/>
</dbReference>
<evidence type="ECO:0000256" key="1">
    <source>
        <dbReference type="SAM" id="Coils"/>
    </source>
</evidence>
<reference evidence="3 4" key="1">
    <citation type="submission" date="2024-01" db="EMBL/GenBank/DDBJ databases">
        <title>The complete chloroplast genome sequence of Lithospermum erythrorhizon: insights into the phylogenetic relationship among Boraginaceae species and the maternal lineages of purple gromwells.</title>
        <authorList>
            <person name="Okada T."/>
            <person name="Watanabe K."/>
        </authorList>
    </citation>
    <scope>NUCLEOTIDE SEQUENCE [LARGE SCALE GENOMIC DNA]</scope>
</reference>
<accession>A0AAV3P2W2</accession>
<feature type="coiled-coil region" evidence="1">
    <location>
        <begin position="244"/>
        <end position="317"/>
    </location>
</feature>
<keyword evidence="1" id="KW-0175">Coiled coil</keyword>
<dbReference type="Proteomes" id="UP001454036">
    <property type="component" value="Unassembled WGS sequence"/>
</dbReference>
<feature type="region of interest" description="Disordered" evidence="2">
    <location>
        <begin position="166"/>
        <end position="213"/>
    </location>
</feature>
<feature type="compositionally biased region" description="Low complexity" evidence="2">
    <location>
        <begin position="200"/>
        <end position="209"/>
    </location>
</feature>
<name>A0AAV3P2W2_LITER</name>
<evidence type="ECO:0000313" key="3">
    <source>
        <dbReference type="EMBL" id="GAA0146009.1"/>
    </source>
</evidence>
<evidence type="ECO:0000256" key="2">
    <source>
        <dbReference type="SAM" id="MobiDB-lite"/>
    </source>
</evidence>
<sequence>MSLLVSRITRSHSALPRSAKHKADAHAFSTFLDDKLPMPIHFYTDRRVIRAVGLFPPVDANPGALDALRVSCSMRDHVPPSPPGAPVVATNQSPPLRPPAPEPVVVGSSLEEDEALSPLLIRGLVRLRAHRDIFPPRPVSWVRAKILCHRHLKSRMPLWWRRPMKHAMSSPGGSLNPRKRIGSPLASPRASQSLRRSERTPPSSSSAARNHAELIPPSPLKEIRYILLLALQSYKNLLSSYKAATGSSSRAGQLERELEALKKEKARKEGVLQCLLRNLEGEHSTLKQKYAAGACRVEAIRAELEGMRAERDSALKERDHLRAGRDEMLQTHDRLLDQLTENQRQAQIMKSTLQGTRTLEGLGKLVRSFDMGRDLLFQHFFQTLKKTI</sequence>
<dbReference type="AlphaFoldDB" id="A0AAV3P2W2"/>
<evidence type="ECO:0000313" key="4">
    <source>
        <dbReference type="Proteomes" id="UP001454036"/>
    </source>
</evidence>
<organism evidence="3 4">
    <name type="scientific">Lithospermum erythrorhizon</name>
    <name type="common">Purple gromwell</name>
    <name type="synonym">Lithospermum officinale var. erythrorhizon</name>
    <dbReference type="NCBI Taxonomy" id="34254"/>
    <lineage>
        <taxon>Eukaryota</taxon>
        <taxon>Viridiplantae</taxon>
        <taxon>Streptophyta</taxon>
        <taxon>Embryophyta</taxon>
        <taxon>Tracheophyta</taxon>
        <taxon>Spermatophyta</taxon>
        <taxon>Magnoliopsida</taxon>
        <taxon>eudicotyledons</taxon>
        <taxon>Gunneridae</taxon>
        <taxon>Pentapetalae</taxon>
        <taxon>asterids</taxon>
        <taxon>lamiids</taxon>
        <taxon>Boraginales</taxon>
        <taxon>Boraginaceae</taxon>
        <taxon>Boraginoideae</taxon>
        <taxon>Lithospermeae</taxon>
        <taxon>Lithospermum</taxon>
    </lineage>
</organism>
<protein>
    <submittedName>
        <fullName evidence="3">Uncharacterized protein</fullName>
    </submittedName>
</protein>
<comment type="caution">
    <text evidence="3">The sequence shown here is derived from an EMBL/GenBank/DDBJ whole genome shotgun (WGS) entry which is preliminary data.</text>
</comment>
<feature type="region of interest" description="Disordered" evidence="2">
    <location>
        <begin position="76"/>
        <end position="96"/>
    </location>
</feature>
<keyword evidence="4" id="KW-1185">Reference proteome</keyword>